<name>A0AAE0CKQ8_9ROSI</name>
<evidence type="ECO:0000313" key="3">
    <source>
        <dbReference type="Proteomes" id="UP001280121"/>
    </source>
</evidence>
<dbReference type="PANTHER" id="PTHR33116:SF75">
    <property type="entry name" value="RIBONUCLEASE H PROTEIN"/>
    <property type="match status" value="1"/>
</dbReference>
<dbReference type="EMBL" id="JANJYI010000004">
    <property type="protein sequence ID" value="KAK2654133.1"/>
    <property type="molecule type" value="Genomic_DNA"/>
</dbReference>
<reference evidence="2" key="1">
    <citation type="journal article" date="2023" name="Plant J.">
        <title>Genome sequences and population genomics provide insights into the demographic history, inbreeding, and mutation load of two 'living fossil' tree species of Dipteronia.</title>
        <authorList>
            <person name="Feng Y."/>
            <person name="Comes H.P."/>
            <person name="Chen J."/>
            <person name="Zhu S."/>
            <person name="Lu R."/>
            <person name="Zhang X."/>
            <person name="Li P."/>
            <person name="Qiu J."/>
            <person name="Olsen K.M."/>
            <person name="Qiu Y."/>
        </authorList>
    </citation>
    <scope>NUCLEOTIDE SEQUENCE</scope>
    <source>
        <strain evidence="2">KIB01</strain>
    </source>
</reference>
<dbReference type="SUPFAM" id="SSF56672">
    <property type="entry name" value="DNA/RNA polymerases"/>
    <property type="match status" value="1"/>
</dbReference>
<dbReference type="Pfam" id="PF00078">
    <property type="entry name" value="RVT_1"/>
    <property type="match status" value="1"/>
</dbReference>
<proteinExistence type="predicted"/>
<dbReference type="Proteomes" id="UP001280121">
    <property type="component" value="Unassembled WGS sequence"/>
</dbReference>
<dbReference type="InterPro" id="IPR000477">
    <property type="entry name" value="RT_dom"/>
</dbReference>
<dbReference type="InterPro" id="IPR043502">
    <property type="entry name" value="DNA/RNA_pol_sf"/>
</dbReference>
<dbReference type="AlphaFoldDB" id="A0AAE0CKQ8"/>
<accession>A0AAE0CKQ8</accession>
<organism evidence="2 3">
    <name type="scientific">Dipteronia dyeriana</name>
    <dbReference type="NCBI Taxonomy" id="168575"/>
    <lineage>
        <taxon>Eukaryota</taxon>
        <taxon>Viridiplantae</taxon>
        <taxon>Streptophyta</taxon>
        <taxon>Embryophyta</taxon>
        <taxon>Tracheophyta</taxon>
        <taxon>Spermatophyta</taxon>
        <taxon>Magnoliopsida</taxon>
        <taxon>eudicotyledons</taxon>
        <taxon>Gunneridae</taxon>
        <taxon>Pentapetalae</taxon>
        <taxon>rosids</taxon>
        <taxon>malvids</taxon>
        <taxon>Sapindales</taxon>
        <taxon>Sapindaceae</taxon>
        <taxon>Hippocastanoideae</taxon>
        <taxon>Acereae</taxon>
        <taxon>Dipteronia</taxon>
    </lineage>
</organism>
<protein>
    <recommendedName>
        <fullName evidence="1">Reverse transcriptase domain-containing protein</fullName>
    </recommendedName>
</protein>
<evidence type="ECO:0000313" key="2">
    <source>
        <dbReference type="EMBL" id="KAK2654133.1"/>
    </source>
</evidence>
<feature type="domain" description="Reverse transcriptase" evidence="1">
    <location>
        <begin position="14"/>
        <end position="110"/>
    </location>
</feature>
<keyword evidence="3" id="KW-1185">Reference proteome</keyword>
<evidence type="ECO:0000259" key="1">
    <source>
        <dbReference type="Pfam" id="PF00078"/>
    </source>
</evidence>
<comment type="caution">
    <text evidence="2">The sequence shown here is derived from an EMBL/GenBank/DDBJ whole genome shotgun (WGS) entry which is preliminary data.</text>
</comment>
<gene>
    <name evidence="2" type="ORF">Ddye_013989</name>
</gene>
<sequence>MDSFVIAEEIVNKWKKDKDGGLVVKLDFEKAYNSVGHDFLEASMEKMGFRERWKGWIRECFSTPRMSVLVNGSLTTQFGIERGLRQGDPISPFLFNIVVEGLKINFSKSCVVRVCQKVDLDLSWATALRCNSGKLPILYLGLPLGSRPSSKEMWRTSKGNGGLGNRRVADKNKTMLAKWVWRFGVEENSLWRKVDMGTVQPWAGNCSTKDTNY</sequence>
<dbReference type="PANTHER" id="PTHR33116">
    <property type="entry name" value="REVERSE TRANSCRIPTASE ZINC-BINDING DOMAIN-CONTAINING PROTEIN-RELATED-RELATED"/>
    <property type="match status" value="1"/>
</dbReference>